<comment type="similarity">
    <text evidence="2">Belongs to the CONSTANS family.</text>
</comment>
<gene>
    <name evidence="13" type="primary">COL13</name>
    <name evidence="13" type="ORF">CR513_49689</name>
</gene>
<dbReference type="GO" id="GO:0006355">
    <property type="term" value="P:regulation of DNA-templated transcription"/>
    <property type="evidence" value="ECO:0007669"/>
    <property type="project" value="UniProtKB-ARBA"/>
</dbReference>
<dbReference type="PANTHER" id="PTHR31717">
    <property type="entry name" value="ZINC FINGER PROTEIN CONSTANS-LIKE 10"/>
    <property type="match status" value="1"/>
</dbReference>
<evidence type="ECO:0000256" key="6">
    <source>
        <dbReference type="ARBA" id="ARBA00022833"/>
    </source>
</evidence>
<evidence type="ECO:0000256" key="1">
    <source>
        <dbReference type="ARBA" id="ARBA00004123"/>
    </source>
</evidence>
<dbReference type="InterPro" id="IPR010402">
    <property type="entry name" value="CCT_domain"/>
</dbReference>
<feature type="region of interest" description="Disordered" evidence="10">
    <location>
        <begin position="278"/>
        <end position="329"/>
    </location>
</feature>
<dbReference type="InterPro" id="IPR049808">
    <property type="entry name" value="CONSTANS-like_Bbox1"/>
</dbReference>
<keyword evidence="3" id="KW-0479">Metal-binding</keyword>
<feature type="compositionally biased region" description="Basic and acidic residues" evidence="10">
    <location>
        <begin position="302"/>
        <end position="318"/>
    </location>
</feature>
<dbReference type="PANTHER" id="PTHR31717:SF58">
    <property type="entry name" value="ZINC FINGER PROTEIN CONSTANS-LIKE 13"/>
    <property type="match status" value="1"/>
</dbReference>
<dbReference type="CDD" id="cd19821">
    <property type="entry name" value="Bbox1_BBX-like"/>
    <property type="match status" value="1"/>
</dbReference>
<dbReference type="AlphaFoldDB" id="A0A371EY77"/>
<evidence type="ECO:0000259" key="11">
    <source>
        <dbReference type="PROSITE" id="PS50119"/>
    </source>
</evidence>
<dbReference type="STRING" id="157652.A0A371EY77"/>
<feature type="compositionally biased region" description="Basic residues" evidence="10">
    <location>
        <begin position="319"/>
        <end position="329"/>
    </location>
</feature>
<protein>
    <submittedName>
        <fullName evidence="13">Zinc finger protein CONSTANS-LIKE 13</fullName>
    </submittedName>
</protein>
<keyword evidence="4" id="KW-0677">Repeat</keyword>
<evidence type="ECO:0000256" key="9">
    <source>
        <dbReference type="PROSITE-ProRule" id="PRU00357"/>
    </source>
</evidence>
<evidence type="ECO:0000259" key="12">
    <source>
        <dbReference type="PROSITE" id="PS51017"/>
    </source>
</evidence>
<comment type="subcellular location">
    <subcellularLocation>
        <location evidence="1 9">Nucleus</location>
    </subcellularLocation>
</comment>
<feature type="domain" description="CCT" evidence="12">
    <location>
        <begin position="311"/>
        <end position="353"/>
    </location>
</feature>
<accession>A0A371EY77</accession>
<feature type="compositionally biased region" description="Polar residues" evidence="10">
    <location>
        <begin position="278"/>
        <end position="297"/>
    </location>
</feature>
<reference evidence="13" key="1">
    <citation type="submission" date="2018-05" db="EMBL/GenBank/DDBJ databases">
        <title>Draft genome of Mucuna pruriens seed.</title>
        <authorList>
            <person name="Nnadi N.E."/>
            <person name="Vos R."/>
            <person name="Hasami M.H."/>
            <person name="Devisetty U.K."/>
            <person name="Aguiy J.C."/>
        </authorList>
    </citation>
    <scope>NUCLEOTIDE SEQUENCE [LARGE SCALE GENOMIC DNA]</scope>
    <source>
        <strain evidence="13">JCA_2017</strain>
    </source>
</reference>
<evidence type="ECO:0000256" key="2">
    <source>
        <dbReference type="ARBA" id="ARBA00010024"/>
    </source>
</evidence>
<dbReference type="EMBL" id="QJKJ01011496">
    <property type="protein sequence ID" value="RDX71007.1"/>
    <property type="molecule type" value="Genomic_DNA"/>
</dbReference>
<dbReference type="PROSITE" id="PS51017">
    <property type="entry name" value="CCT"/>
    <property type="match status" value="1"/>
</dbReference>
<evidence type="ECO:0000256" key="10">
    <source>
        <dbReference type="SAM" id="MobiDB-lite"/>
    </source>
</evidence>
<evidence type="ECO:0000256" key="8">
    <source>
        <dbReference type="PROSITE-ProRule" id="PRU00024"/>
    </source>
</evidence>
<feature type="domain" description="B box-type" evidence="11">
    <location>
        <begin position="59"/>
        <end position="105"/>
    </location>
</feature>
<dbReference type="GO" id="GO:0008270">
    <property type="term" value="F:zinc ion binding"/>
    <property type="evidence" value="ECO:0007669"/>
    <property type="project" value="UniProtKB-KW"/>
</dbReference>
<evidence type="ECO:0000256" key="3">
    <source>
        <dbReference type="ARBA" id="ARBA00022723"/>
    </source>
</evidence>
<feature type="domain" description="B box-type" evidence="11">
    <location>
        <begin position="16"/>
        <end position="63"/>
    </location>
</feature>
<dbReference type="Pfam" id="PF00643">
    <property type="entry name" value="zf-B_box"/>
    <property type="match status" value="1"/>
</dbReference>
<dbReference type="SMART" id="SM00336">
    <property type="entry name" value="BBOX"/>
    <property type="match status" value="2"/>
</dbReference>
<feature type="non-terminal residue" evidence="13">
    <location>
        <position position="1"/>
    </location>
</feature>
<keyword evidence="6" id="KW-0862">Zinc</keyword>
<keyword evidence="5 8" id="KW-0863">Zinc-finger</keyword>
<proteinExistence type="inferred from homology"/>
<evidence type="ECO:0000313" key="13">
    <source>
        <dbReference type="EMBL" id="RDX71007.1"/>
    </source>
</evidence>
<evidence type="ECO:0000256" key="4">
    <source>
        <dbReference type="ARBA" id="ARBA00022737"/>
    </source>
</evidence>
<keyword evidence="7 9" id="KW-0539">Nucleus</keyword>
<comment type="caution">
    <text evidence="13">The sequence shown here is derived from an EMBL/GenBank/DDBJ whole genome shotgun (WGS) entry which is preliminary data.</text>
</comment>
<dbReference type="InterPro" id="IPR000315">
    <property type="entry name" value="Znf_B-box"/>
</dbReference>
<dbReference type="Pfam" id="PF06203">
    <property type="entry name" value="CCT"/>
    <property type="match status" value="1"/>
</dbReference>
<dbReference type="OrthoDB" id="153872at2759"/>
<dbReference type="PROSITE" id="PS50119">
    <property type="entry name" value="ZF_BBOX"/>
    <property type="match status" value="2"/>
</dbReference>
<organism evidence="13 14">
    <name type="scientific">Mucuna pruriens</name>
    <name type="common">Velvet bean</name>
    <name type="synonym">Dolichos pruriens</name>
    <dbReference type="NCBI Taxonomy" id="157652"/>
    <lineage>
        <taxon>Eukaryota</taxon>
        <taxon>Viridiplantae</taxon>
        <taxon>Streptophyta</taxon>
        <taxon>Embryophyta</taxon>
        <taxon>Tracheophyta</taxon>
        <taxon>Spermatophyta</taxon>
        <taxon>Magnoliopsida</taxon>
        <taxon>eudicotyledons</taxon>
        <taxon>Gunneridae</taxon>
        <taxon>Pentapetalae</taxon>
        <taxon>rosids</taxon>
        <taxon>fabids</taxon>
        <taxon>Fabales</taxon>
        <taxon>Fabaceae</taxon>
        <taxon>Papilionoideae</taxon>
        <taxon>50 kb inversion clade</taxon>
        <taxon>NPAAA clade</taxon>
        <taxon>indigoferoid/millettioid clade</taxon>
        <taxon>Phaseoleae</taxon>
        <taxon>Mucuna</taxon>
    </lineage>
</organism>
<dbReference type="GO" id="GO:0005634">
    <property type="term" value="C:nucleus"/>
    <property type="evidence" value="ECO:0007669"/>
    <property type="project" value="UniProtKB-SubCell"/>
</dbReference>
<name>A0A371EY77_MUCPR</name>
<evidence type="ECO:0000313" key="14">
    <source>
        <dbReference type="Proteomes" id="UP000257109"/>
    </source>
</evidence>
<evidence type="ECO:0000256" key="7">
    <source>
        <dbReference type="ARBA" id="ARBA00023242"/>
    </source>
</evidence>
<dbReference type="Proteomes" id="UP000257109">
    <property type="component" value="Unassembled WGS sequence"/>
</dbReference>
<evidence type="ECO:0000256" key="5">
    <source>
        <dbReference type="ARBA" id="ARBA00022771"/>
    </source>
</evidence>
<sequence>MSGSPNPNPNSNPNPKPQRTCDYCGDFTALLYCRADSAKLCLFCDRKVHFPNQLFSKHTRSQLCDVCADSPASLLCSTHNSVLCQNCDCQTHNHALSPPHQRTPLHGFSGCPSVPHLLTILGLSEKSLLPTSQIQPLSDFHVWNAPASVGLQDFIASTPSSHKNRKGACGRQKEEILSQVRELIKLEPGLIHGQVDAERQVQYGNLSTGFERDVEANMFPSYESSTAEIPNMQAGVFCWHGESSDPANQIVPSDTSLRDYGLLVSAEDPSFTIPGTHANCNNQGKPSNSFHAENLSPTPKPTPHELTSHERDSALLRYREKKKTRRYDKHIRYESRKVRAESRMRIKGRFVKDETQK</sequence>
<keyword evidence="14" id="KW-1185">Reference proteome</keyword>